<feature type="compositionally biased region" description="Basic and acidic residues" evidence="1">
    <location>
        <begin position="46"/>
        <end position="63"/>
    </location>
</feature>
<protein>
    <recommendedName>
        <fullName evidence="5">Secreted protein</fullName>
    </recommendedName>
</protein>
<evidence type="ECO:0000256" key="1">
    <source>
        <dbReference type="SAM" id="MobiDB-lite"/>
    </source>
</evidence>
<reference evidence="3 4" key="1">
    <citation type="submission" date="2020-04" db="EMBL/GenBank/DDBJ databases">
        <authorList>
            <person name="Wallbank WR R."/>
            <person name="Pardo Diaz C."/>
            <person name="Kozak K."/>
            <person name="Martin S."/>
            <person name="Jiggins C."/>
            <person name="Moest M."/>
            <person name="Warren A I."/>
            <person name="Byers J.R.P. K."/>
            <person name="Montejo-Kovacevich G."/>
            <person name="Yen C E."/>
        </authorList>
    </citation>
    <scope>NUCLEOTIDE SEQUENCE [LARGE SCALE GENOMIC DNA]</scope>
</reference>
<evidence type="ECO:0000256" key="2">
    <source>
        <dbReference type="SAM" id="SignalP"/>
    </source>
</evidence>
<feature type="signal peptide" evidence="2">
    <location>
        <begin position="1"/>
        <end position="19"/>
    </location>
</feature>
<evidence type="ECO:0000313" key="3">
    <source>
        <dbReference type="EMBL" id="CAB3257105.1"/>
    </source>
</evidence>
<proteinExistence type="predicted"/>
<dbReference type="Proteomes" id="UP000494106">
    <property type="component" value="Unassembled WGS sequence"/>
</dbReference>
<dbReference type="EMBL" id="CADEBC010000590">
    <property type="protein sequence ID" value="CAB3257105.1"/>
    <property type="molecule type" value="Genomic_DNA"/>
</dbReference>
<sequence>MSRLVVVACVLMFVAMAVCLDTPPNLKPNTEMPKDGQVHVPTGHPKHPDPQHKLDGQHQDAPRQDGGQMPKADKSDEKPPQDTKN</sequence>
<evidence type="ECO:0008006" key="5">
    <source>
        <dbReference type="Google" id="ProtNLM"/>
    </source>
</evidence>
<dbReference type="AlphaFoldDB" id="A0A8S1BBF6"/>
<keyword evidence="2" id="KW-0732">Signal</keyword>
<accession>A0A8S1BBF6</accession>
<feature type="region of interest" description="Disordered" evidence="1">
    <location>
        <begin position="21"/>
        <end position="85"/>
    </location>
</feature>
<feature type="compositionally biased region" description="Basic and acidic residues" evidence="1">
    <location>
        <begin position="71"/>
        <end position="85"/>
    </location>
</feature>
<comment type="caution">
    <text evidence="3">The sequence shown here is derived from an EMBL/GenBank/DDBJ whole genome shotgun (WGS) entry which is preliminary data.</text>
</comment>
<name>A0A8S1BBF6_ARCPL</name>
<evidence type="ECO:0000313" key="4">
    <source>
        <dbReference type="Proteomes" id="UP000494106"/>
    </source>
</evidence>
<gene>
    <name evidence="3" type="ORF">APLA_LOCUS15789</name>
</gene>
<feature type="chain" id="PRO_5035773635" description="Secreted protein" evidence="2">
    <location>
        <begin position="20"/>
        <end position="85"/>
    </location>
</feature>
<keyword evidence="4" id="KW-1185">Reference proteome</keyword>
<dbReference type="OrthoDB" id="7021113at2759"/>
<organism evidence="3 4">
    <name type="scientific">Arctia plantaginis</name>
    <name type="common">Wood tiger moth</name>
    <name type="synonym">Phalaena plantaginis</name>
    <dbReference type="NCBI Taxonomy" id="874455"/>
    <lineage>
        <taxon>Eukaryota</taxon>
        <taxon>Metazoa</taxon>
        <taxon>Ecdysozoa</taxon>
        <taxon>Arthropoda</taxon>
        <taxon>Hexapoda</taxon>
        <taxon>Insecta</taxon>
        <taxon>Pterygota</taxon>
        <taxon>Neoptera</taxon>
        <taxon>Endopterygota</taxon>
        <taxon>Lepidoptera</taxon>
        <taxon>Glossata</taxon>
        <taxon>Ditrysia</taxon>
        <taxon>Noctuoidea</taxon>
        <taxon>Erebidae</taxon>
        <taxon>Arctiinae</taxon>
        <taxon>Arctia</taxon>
    </lineage>
</organism>